<keyword evidence="3" id="KW-1185">Reference proteome</keyword>
<evidence type="ECO:0000256" key="1">
    <source>
        <dbReference type="SAM" id="Coils"/>
    </source>
</evidence>
<dbReference type="OMA" id="GEEMHHL"/>
<dbReference type="EMBL" id="CH916368">
    <property type="protein sequence ID" value="EDW04267.1"/>
    <property type="molecule type" value="Genomic_DNA"/>
</dbReference>
<gene>
    <name evidence="2" type="primary">Dgri\GH11704</name>
    <name evidence="2" type="ORF">Dgri_GH11704</name>
</gene>
<reference evidence="2 3" key="1">
    <citation type="journal article" date="2007" name="Nature">
        <title>Evolution of genes and genomes on the Drosophila phylogeny.</title>
        <authorList>
            <consortium name="Drosophila 12 Genomes Consortium"/>
            <person name="Clark A.G."/>
            <person name="Eisen M.B."/>
            <person name="Smith D.R."/>
            <person name="Bergman C.M."/>
            <person name="Oliver B."/>
            <person name="Markow T.A."/>
            <person name="Kaufman T.C."/>
            <person name="Kellis M."/>
            <person name="Gelbart W."/>
            <person name="Iyer V.N."/>
            <person name="Pollard D.A."/>
            <person name="Sackton T.B."/>
            <person name="Larracuente A.M."/>
            <person name="Singh N.D."/>
            <person name="Abad J.P."/>
            <person name="Abt D.N."/>
            <person name="Adryan B."/>
            <person name="Aguade M."/>
            <person name="Akashi H."/>
            <person name="Anderson W.W."/>
            <person name="Aquadro C.F."/>
            <person name="Ardell D.H."/>
            <person name="Arguello R."/>
            <person name="Artieri C.G."/>
            <person name="Barbash D.A."/>
            <person name="Barker D."/>
            <person name="Barsanti P."/>
            <person name="Batterham P."/>
            <person name="Batzoglou S."/>
            <person name="Begun D."/>
            <person name="Bhutkar A."/>
            <person name="Blanco E."/>
            <person name="Bosak S.A."/>
            <person name="Bradley R.K."/>
            <person name="Brand A.D."/>
            <person name="Brent M.R."/>
            <person name="Brooks A.N."/>
            <person name="Brown R.H."/>
            <person name="Butlin R.K."/>
            <person name="Caggese C."/>
            <person name="Calvi B.R."/>
            <person name="Bernardo de Carvalho A."/>
            <person name="Caspi A."/>
            <person name="Castrezana S."/>
            <person name="Celniker S.E."/>
            <person name="Chang J.L."/>
            <person name="Chapple C."/>
            <person name="Chatterji S."/>
            <person name="Chinwalla A."/>
            <person name="Civetta A."/>
            <person name="Clifton S.W."/>
            <person name="Comeron J.M."/>
            <person name="Costello J.C."/>
            <person name="Coyne J.A."/>
            <person name="Daub J."/>
            <person name="David R.G."/>
            <person name="Delcher A.L."/>
            <person name="Delehaunty K."/>
            <person name="Do C.B."/>
            <person name="Ebling H."/>
            <person name="Edwards K."/>
            <person name="Eickbush T."/>
            <person name="Evans J.D."/>
            <person name="Filipski A."/>
            <person name="Findeiss S."/>
            <person name="Freyhult E."/>
            <person name="Fulton L."/>
            <person name="Fulton R."/>
            <person name="Garcia A.C."/>
            <person name="Gardiner A."/>
            <person name="Garfield D.A."/>
            <person name="Garvin B.E."/>
            <person name="Gibson G."/>
            <person name="Gilbert D."/>
            <person name="Gnerre S."/>
            <person name="Godfrey J."/>
            <person name="Good R."/>
            <person name="Gotea V."/>
            <person name="Gravely B."/>
            <person name="Greenberg A.J."/>
            <person name="Griffiths-Jones S."/>
            <person name="Gross S."/>
            <person name="Guigo R."/>
            <person name="Gustafson E.A."/>
            <person name="Haerty W."/>
            <person name="Hahn M.W."/>
            <person name="Halligan D.L."/>
            <person name="Halpern A.L."/>
            <person name="Halter G.M."/>
            <person name="Han M.V."/>
            <person name="Heger A."/>
            <person name="Hillier L."/>
            <person name="Hinrichs A.S."/>
            <person name="Holmes I."/>
            <person name="Hoskins R.A."/>
            <person name="Hubisz M.J."/>
            <person name="Hultmark D."/>
            <person name="Huntley M.A."/>
            <person name="Jaffe D.B."/>
            <person name="Jagadeeshan S."/>
            <person name="Jeck W.R."/>
            <person name="Johnson J."/>
            <person name="Jones C.D."/>
            <person name="Jordan W.C."/>
            <person name="Karpen G.H."/>
            <person name="Kataoka E."/>
            <person name="Keightley P.D."/>
            <person name="Kheradpour P."/>
            <person name="Kirkness E.F."/>
            <person name="Koerich L.B."/>
            <person name="Kristiansen K."/>
            <person name="Kudrna D."/>
            <person name="Kulathinal R.J."/>
            <person name="Kumar S."/>
            <person name="Kwok R."/>
            <person name="Lander E."/>
            <person name="Langley C.H."/>
            <person name="Lapoint R."/>
            <person name="Lazzaro B.P."/>
            <person name="Lee S.J."/>
            <person name="Levesque L."/>
            <person name="Li R."/>
            <person name="Lin C.F."/>
            <person name="Lin M.F."/>
            <person name="Lindblad-Toh K."/>
            <person name="Llopart A."/>
            <person name="Long M."/>
            <person name="Low L."/>
            <person name="Lozovsky E."/>
            <person name="Lu J."/>
            <person name="Luo M."/>
            <person name="Machado C.A."/>
            <person name="Makalowski W."/>
            <person name="Marzo M."/>
            <person name="Matsuda M."/>
            <person name="Matzkin L."/>
            <person name="McAllister B."/>
            <person name="McBride C.S."/>
            <person name="McKernan B."/>
            <person name="McKernan K."/>
            <person name="Mendez-Lago M."/>
            <person name="Minx P."/>
            <person name="Mollenhauer M.U."/>
            <person name="Montooth K."/>
            <person name="Mount S.M."/>
            <person name="Mu X."/>
            <person name="Myers E."/>
            <person name="Negre B."/>
            <person name="Newfeld S."/>
            <person name="Nielsen R."/>
            <person name="Noor M.A."/>
            <person name="O'Grady P."/>
            <person name="Pachter L."/>
            <person name="Papaceit M."/>
            <person name="Parisi M.J."/>
            <person name="Parisi M."/>
            <person name="Parts L."/>
            <person name="Pedersen J.S."/>
            <person name="Pesole G."/>
            <person name="Phillippy A.M."/>
            <person name="Ponting C.P."/>
            <person name="Pop M."/>
            <person name="Porcelli D."/>
            <person name="Powell J.R."/>
            <person name="Prohaska S."/>
            <person name="Pruitt K."/>
            <person name="Puig M."/>
            <person name="Quesneville H."/>
            <person name="Ram K.R."/>
            <person name="Rand D."/>
            <person name="Rasmussen M.D."/>
            <person name="Reed L.K."/>
            <person name="Reenan R."/>
            <person name="Reily A."/>
            <person name="Remington K.A."/>
            <person name="Rieger T.T."/>
            <person name="Ritchie M.G."/>
            <person name="Robin C."/>
            <person name="Rogers Y.H."/>
            <person name="Rohde C."/>
            <person name="Rozas J."/>
            <person name="Rubenfield M.J."/>
            <person name="Ruiz A."/>
            <person name="Russo S."/>
            <person name="Salzberg S.L."/>
            <person name="Sanchez-Gracia A."/>
            <person name="Saranga D.J."/>
            <person name="Sato H."/>
            <person name="Schaeffer S.W."/>
            <person name="Schatz M.C."/>
            <person name="Schlenke T."/>
            <person name="Schwartz R."/>
            <person name="Segarra C."/>
            <person name="Singh R.S."/>
            <person name="Sirot L."/>
            <person name="Sirota M."/>
            <person name="Sisneros N.B."/>
            <person name="Smith C.D."/>
            <person name="Smith T.F."/>
            <person name="Spieth J."/>
            <person name="Stage D.E."/>
            <person name="Stark A."/>
            <person name="Stephan W."/>
            <person name="Strausberg R.L."/>
            <person name="Strempel S."/>
            <person name="Sturgill D."/>
            <person name="Sutton G."/>
            <person name="Sutton G.G."/>
            <person name="Tao W."/>
            <person name="Teichmann S."/>
            <person name="Tobari Y.N."/>
            <person name="Tomimura Y."/>
            <person name="Tsolas J.M."/>
            <person name="Valente V.L."/>
            <person name="Venter E."/>
            <person name="Venter J.C."/>
            <person name="Vicario S."/>
            <person name="Vieira F.G."/>
            <person name="Vilella A.J."/>
            <person name="Villasante A."/>
            <person name="Walenz B."/>
            <person name="Wang J."/>
            <person name="Wasserman M."/>
            <person name="Watts T."/>
            <person name="Wilson D."/>
            <person name="Wilson R.K."/>
            <person name="Wing R.A."/>
            <person name="Wolfner M.F."/>
            <person name="Wong A."/>
            <person name="Wong G.K."/>
            <person name="Wu C.I."/>
            <person name="Wu G."/>
            <person name="Yamamoto D."/>
            <person name="Yang H.P."/>
            <person name="Yang S.P."/>
            <person name="Yorke J.A."/>
            <person name="Yoshida K."/>
            <person name="Zdobnov E."/>
            <person name="Zhang P."/>
            <person name="Zhang Y."/>
            <person name="Zimin A.V."/>
            <person name="Baldwin J."/>
            <person name="Abdouelleil A."/>
            <person name="Abdulkadir J."/>
            <person name="Abebe A."/>
            <person name="Abera B."/>
            <person name="Abreu J."/>
            <person name="Acer S.C."/>
            <person name="Aftuck L."/>
            <person name="Alexander A."/>
            <person name="An P."/>
            <person name="Anderson E."/>
            <person name="Anderson S."/>
            <person name="Arachi H."/>
            <person name="Azer M."/>
            <person name="Bachantsang P."/>
            <person name="Barry A."/>
            <person name="Bayul T."/>
            <person name="Berlin A."/>
            <person name="Bessette D."/>
            <person name="Bloom T."/>
            <person name="Blye J."/>
            <person name="Boguslavskiy L."/>
            <person name="Bonnet C."/>
            <person name="Boukhgalter B."/>
            <person name="Bourzgui I."/>
            <person name="Brown A."/>
            <person name="Cahill P."/>
            <person name="Channer S."/>
            <person name="Cheshatsang Y."/>
            <person name="Chuda L."/>
            <person name="Citroen M."/>
            <person name="Collymore A."/>
            <person name="Cooke P."/>
            <person name="Costello M."/>
            <person name="D'Aco K."/>
            <person name="Daza R."/>
            <person name="De Haan G."/>
            <person name="DeGray S."/>
            <person name="DeMaso C."/>
            <person name="Dhargay N."/>
            <person name="Dooley K."/>
            <person name="Dooley E."/>
            <person name="Doricent M."/>
            <person name="Dorje P."/>
            <person name="Dorjee K."/>
            <person name="Dupes A."/>
            <person name="Elong R."/>
            <person name="Falk J."/>
            <person name="Farina A."/>
            <person name="Faro S."/>
            <person name="Ferguson D."/>
            <person name="Fisher S."/>
            <person name="Foley C.D."/>
            <person name="Franke A."/>
            <person name="Friedrich D."/>
            <person name="Gadbois L."/>
            <person name="Gearin G."/>
            <person name="Gearin C.R."/>
            <person name="Giannoukos G."/>
            <person name="Goode T."/>
            <person name="Graham J."/>
            <person name="Grandbois E."/>
            <person name="Grewal S."/>
            <person name="Gyaltsen K."/>
            <person name="Hafez N."/>
            <person name="Hagos B."/>
            <person name="Hall J."/>
            <person name="Henson C."/>
            <person name="Hollinger A."/>
            <person name="Honan T."/>
            <person name="Huard M.D."/>
            <person name="Hughes L."/>
            <person name="Hurhula B."/>
            <person name="Husby M.E."/>
            <person name="Kamat A."/>
            <person name="Kanga B."/>
            <person name="Kashin S."/>
            <person name="Khazanovich D."/>
            <person name="Kisner P."/>
            <person name="Lance K."/>
            <person name="Lara M."/>
            <person name="Lee W."/>
            <person name="Lennon N."/>
            <person name="Letendre F."/>
            <person name="LeVine R."/>
            <person name="Lipovsky A."/>
            <person name="Liu X."/>
            <person name="Liu J."/>
            <person name="Liu S."/>
            <person name="Lokyitsang T."/>
            <person name="Lokyitsang Y."/>
            <person name="Lubonja R."/>
            <person name="Lui A."/>
            <person name="MacDonald P."/>
            <person name="Magnisalis V."/>
            <person name="Maru K."/>
            <person name="Matthews C."/>
            <person name="McCusker W."/>
            <person name="McDonough S."/>
            <person name="Mehta T."/>
            <person name="Meldrim J."/>
            <person name="Meneus L."/>
            <person name="Mihai O."/>
            <person name="Mihalev A."/>
            <person name="Mihova T."/>
            <person name="Mittelman R."/>
            <person name="Mlenga V."/>
            <person name="Montmayeur A."/>
            <person name="Mulrain L."/>
            <person name="Navidi A."/>
            <person name="Naylor J."/>
            <person name="Negash T."/>
            <person name="Nguyen T."/>
            <person name="Nguyen N."/>
            <person name="Nicol R."/>
            <person name="Norbu C."/>
            <person name="Norbu N."/>
            <person name="Novod N."/>
            <person name="O'Neill B."/>
            <person name="Osman S."/>
            <person name="Markiewicz E."/>
            <person name="Oyono O.L."/>
            <person name="Patti C."/>
            <person name="Phunkhang P."/>
            <person name="Pierre F."/>
            <person name="Priest M."/>
            <person name="Raghuraman S."/>
            <person name="Rege F."/>
            <person name="Reyes R."/>
            <person name="Rise C."/>
            <person name="Rogov P."/>
            <person name="Ross K."/>
            <person name="Ryan E."/>
            <person name="Settipalli S."/>
            <person name="Shea T."/>
            <person name="Sherpa N."/>
            <person name="Shi L."/>
            <person name="Shih D."/>
            <person name="Sparrow T."/>
            <person name="Spaulding J."/>
            <person name="Stalker J."/>
            <person name="Stange-Thomann N."/>
            <person name="Stavropoulos S."/>
            <person name="Stone C."/>
            <person name="Strader C."/>
            <person name="Tesfaye S."/>
            <person name="Thomson T."/>
            <person name="Thoulutsang Y."/>
            <person name="Thoulutsang D."/>
            <person name="Topham K."/>
            <person name="Topping I."/>
            <person name="Tsamla T."/>
            <person name="Vassiliev H."/>
            <person name="Vo A."/>
            <person name="Wangchuk T."/>
            <person name="Wangdi T."/>
            <person name="Weiand M."/>
            <person name="Wilkinson J."/>
            <person name="Wilson A."/>
            <person name="Yadav S."/>
            <person name="Young G."/>
            <person name="Yu Q."/>
            <person name="Zembek L."/>
            <person name="Zhong D."/>
            <person name="Zimmer A."/>
            <person name="Zwirko Z."/>
            <person name="Jaffe D.B."/>
            <person name="Alvarez P."/>
            <person name="Brockman W."/>
            <person name="Butler J."/>
            <person name="Chin C."/>
            <person name="Gnerre S."/>
            <person name="Grabherr M."/>
            <person name="Kleber M."/>
            <person name="Mauceli E."/>
            <person name="MacCallum I."/>
        </authorList>
    </citation>
    <scope>NUCLEOTIDE SEQUENCE [LARGE SCALE GENOMIC DNA]</scope>
    <source>
        <strain evidence="3">Tucson 15287-2541.00</strain>
    </source>
</reference>
<dbReference type="KEGG" id="dgr:6562918"/>
<dbReference type="AlphaFoldDB" id="B4JD23"/>
<dbReference type="PhylomeDB" id="B4JD23"/>
<dbReference type="eggNOG" id="ENOG502T9F5">
    <property type="taxonomic scope" value="Eukaryota"/>
</dbReference>
<protein>
    <submittedName>
        <fullName evidence="2">GH11704</fullName>
    </submittedName>
</protein>
<sequence length="233" mass="27582">MDLCPEKNGDKPELAPTWSNLTAHLPWTPGQDMETTAGMRVFTSVMLHAWRQRRADVRRLQKVVEHLQRKTMYSKNDLLVSNTLMRVEQKRCLELQLELKRSTLNISQVRSSCDQLTNSVLSLNTEKEQLESDLENCRNEFVELQKRANQMADNLHAAQLKQRHLKLQLSMEQAKVQQLMEEKQQQQMRNLESSYKEREDAYLLELEEKSEALRKMRSTIERLEQELRRDQNM</sequence>
<dbReference type="OrthoDB" id="7694231at2759"/>
<dbReference type="HOGENOM" id="CLU_090446_0_0_1"/>
<evidence type="ECO:0000313" key="3">
    <source>
        <dbReference type="Proteomes" id="UP000001070"/>
    </source>
</evidence>
<name>B4JD23_DROGR</name>
<feature type="coiled-coil region" evidence="1">
    <location>
        <begin position="113"/>
        <end position="233"/>
    </location>
</feature>
<evidence type="ECO:0000313" key="2">
    <source>
        <dbReference type="EMBL" id="EDW04267.1"/>
    </source>
</evidence>
<accession>B4JD23</accession>
<keyword evidence="1" id="KW-0175">Coiled coil</keyword>
<dbReference type="Proteomes" id="UP000001070">
    <property type="component" value="Unassembled WGS sequence"/>
</dbReference>
<organism evidence="3">
    <name type="scientific">Drosophila grimshawi</name>
    <name type="common">Hawaiian fruit fly</name>
    <name type="synonym">Idiomyia grimshawi</name>
    <dbReference type="NCBI Taxonomy" id="7222"/>
    <lineage>
        <taxon>Eukaryota</taxon>
        <taxon>Metazoa</taxon>
        <taxon>Ecdysozoa</taxon>
        <taxon>Arthropoda</taxon>
        <taxon>Hexapoda</taxon>
        <taxon>Insecta</taxon>
        <taxon>Pterygota</taxon>
        <taxon>Neoptera</taxon>
        <taxon>Endopterygota</taxon>
        <taxon>Diptera</taxon>
        <taxon>Brachycera</taxon>
        <taxon>Muscomorpha</taxon>
        <taxon>Ephydroidea</taxon>
        <taxon>Drosophilidae</taxon>
        <taxon>Drosophila</taxon>
        <taxon>Hawaiian Drosophila</taxon>
    </lineage>
</organism>
<dbReference type="InParanoid" id="B4JD23"/>
<dbReference type="STRING" id="7222.B4JD23"/>
<dbReference type="SMR" id="B4JD23"/>
<proteinExistence type="predicted"/>